<proteinExistence type="predicted"/>
<name>A0ABV8SEV5_9BACL</name>
<organism evidence="1 2">
    <name type="scientific">Cohnella boryungensis</name>
    <dbReference type="NCBI Taxonomy" id="768479"/>
    <lineage>
        <taxon>Bacteria</taxon>
        <taxon>Bacillati</taxon>
        <taxon>Bacillota</taxon>
        <taxon>Bacilli</taxon>
        <taxon>Bacillales</taxon>
        <taxon>Paenibacillaceae</taxon>
        <taxon>Cohnella</taxon>
    </lineage>
</organism>
<evidence type="ECO:0000313" key="2">
    <source>
        <dbReference type="Proteomes" id="UP001595755"/>
    </source>
</evidence>
<dbReference type="RefSeq" id="WP_204601154.1">
    <property type="nucleotide sequence ID" value="NZ_JBHSED010000040.1"/>
</dbReference>
<gene>
    <name evidence="1" type="ORF">ACFO1S_19140</name>
</gene>
<dbReference type="Proteomes" id="UP001595755">
    <property type="component" value="Unassembled WGS sequence"/>
</dbReference>
<evidence type="ECO:0000313" key="1">
    <source>
        <dbReference type="EMBL" id="MFC4305550.1"/>
    </source>
</evidence>
<comment type="caution">
    <text evidence="1">The sequence shown here is derived from an EMBL/GenBank/DDBJ whole genome shotgun (WGS) entry which is preliminary data.</text>
</comment>
<sequence>MTAAEAKAFEVLSKKVDELTSAATVLTMAVKDAMEVKPAPTWFVKEFGNADLGGLIDTPKKTLVGWERITIYARLRGLGKGTKTK</sequence>
<dbReference type="EMBL" id="JBHSED010000040">
    <property type="protein sequence ID" value="MFC4305550.1"/>
    <property type="molecule type" value="Genomic_DNA"/>
</dbReference>
<accession>A0ABV8SEV5</accession>
<protein>
    <submittedName>
        <fullName evidence="1">Uncharacterized protein</fullName>
    </submittedName>
</protein>
<reference evidence="2" key="1">
    <citation type="journal article" date="2019" name="Int. J. Syst. Evol. Microbiol.">
        <title>The Global Catalogue of Microorganisms (GCM) 10K type strain sequencing project: providing services to taxonomists for standard genome sequencing and annotation.</title>
        <authorList>
            <consortium name="The Broad Institute Genomics Platform"/>
            <consortium name="The Broad Institute Genome Sequencing Center for Infectious Disease"/>
            <person name="Wu L."/>
            <person name="Ma J."/>
        </authorList>
    </citation>
    <scope>NUCLEOTIDE SEQUENCE [LARGE SCALE GENOMIC DNA]</scope>
    <source>
        <strain evidence="2">CGMCC 4.1641</strain>
    </source>
</reference>
<keyword evidence="2" id="KW-1185">Reference proteome</keyword>